<evidence type="ECO:0000256" key="1">
    <source>
        <dbReference type="ARBA" id="ARBA00022679"/>
    </source>
</evidence>
<feature type="transmembrane region" description="Helical" evidence="4">
    <location>
        <begin position="109"/>
        <end position="129"/>
    </location>
</feature>
<evidence type="ECO:0000313" key="8">
    <source>
        <dbReference type="Proteomes" id="UP001519362"/>
    </source>
</evidence>
<evidence type="ECO:0000259" key="5">
    <source>
        <dbReference type="Pfam" id="PF02518"/>
    </source>
</evidence>
<dbReference type="GO" id="GO:0016301">
    <property type="term" value="F:kinase activity"/>
    <property type="evidence" value="ECO:0007669"/>
    <property type="project" value="UniProtKB-KW"/>
</dbReference>
<feature type="transmembrane region" description="Helical" evidence="4">
    <location>
        <begin position="141"/>
        <end position="158"/>
    </location>
</feature>
<protein>
    <submittedName>
        <fullName evidence="7">Signal transduction histidine kinase</fullName>
    </submittedName>
</protein>
<comment type="caution">
    <text evidence="7">The sequence shown here is derived from an EMBL/GenBank/DDBJ whole genome shotgun (WGS) entry which is preliminary data.</text>
</comment>
<evidence type="ECO:0000256" key="3">
    <source>
        <dbReference type="ARBA" id="ARBA00023012"/>
    </source>
</evidence>
<evidence type="ECO:0000313" key="7">
    <source>
        <dbReference type="EMBL" id="MBP2435808.1"/>
    </source>
</evidence>
<organism evidence="7 8">
    <name type="scientific">Microbacterium amylolyticum</name>
    <dbReference type="NCBI Taxonomy" id="936337"/>
    <lineage>
        <taxon>Bacteria</taxon>
        <taxon>Bacillati</taxon>
        <taxon>Actinomycetota</taxon>
        <taxon>Actinomycetes</taxon>
        <taxon>Micrococcales</taxon>
        <taxon>Microbacteriaceae</taxon>
        <taxon>Microbacterium</taxon>
    </lineage>
</organism>
<dbReference type="RefSeq" id="WP_165131876.1">
    <property type="nucleotide sequence ID" value="NZ_CP049253.1"/>
</dbReference>
<reference evidence="7 8" key="1">
    <citation type="submission" date="2021-03" db="EMBL/GenBank/DDBJ databases">
        <title>Sequencing the genomes of 1000 actinobacteria strains.</title>
        <authorList>
            <person name="Klenk H.-P."/>
        </authorList>
    </citation>
    <scope>NUCLEOTIDE SEQUENCE [LARGE SCALE GENOMIC DNA]</scope>
    <source>
        <strain evidence="7 8">DSM 24221</strain>
    </source>
</reference>
<dbReference type="InterPro" id="IPR050482">
    <property type="entry name" value="Sensor_HK_TwoCompSys"/>
</dbReference>
<dbReference type="InterPro" id="IPR003594">
    <property type="entry name" value="HATPase_dom"/>
</dbReference>
<evidence type="ECO:0000259" key="6">
    <source>
        <dbReference type="Pfam" id="PF07730"/>
    </source>
</evidence>
<dbReference type="EMBL" id="JAGIOL010000001">
    <property type="protein sequence ID" value="MBP2435808.1"/>
    <property type="molecule type" value="Genomic_DNA"/>
</dbReference>
<feature type="transmembrane region" description="Helical" evidence="4">
    <location>
        <begin position="80"/>
        <end position="103"/>
    </location>
</feature>
<dbReference type="SUPFAM" id="SSF55874">
    <property type="entry name" value="ATPase domain of HSP90 chaperone/DNA topoisomerase II/histidine kinase"/>
    <property type="match status" value="1"/>
</dbReference>
<keyword evidence="4" id="KW-0812">Transmembrane</keyword>
<proteinExistence type="predicted"/>
<sequence length="374" mass="40044">MRRLHSGLIVVGLVMLLCVAIALPVIVLMAQGSAVTLGPPWVWVAVFCGFLAGYFFTTILSGHPSRALTLTTFSIQQACALAAVLLLDGGMGFVAVILVFGAALSCYVLPAWGTGLVIALNTATIFVATSESSLENQALNSVFYLAIQLVSVMTVFTWRSQERAKRKLQSAHIELAATNALLEQSTRAEERLRISRDLHDVVGHQLTALALELEIASHQTAEPAREHVLGARAIAKDLLRDVRDVVSQLREERGSLENALRAAIDGVSTPEVILTVDPDVPSSDASTTALVRATQEIVTNAVRHAESATTLTLTLTQEGRSIVLRAVDDGWGPTRFDIGNGLRGMRERAESLGGTASFGRGTRGGFEVRVEVPV</sequence>
<keyword evidence="4" id="KW-0472">Membrane</keyword>
<gene>
    <name evidence="7" type="ORF">JOF34_000394</name>
</gene>
<dbReference type="Proteomes" id="UP001519362">
    <property type="component" value="Unassembled WGS sequence"/>
</dbReference>
<dbReference type="PANTHER" id="PTHR24421">
    <property type="entry name" value="NITRATE/NITRITE SENSOR PROTEIN NARX-RELATED"/>
    <property type="match status" value="1"/>
</dbReference>
<dbReference type="InterPro" id="IPR036890">
    <property type="entry name" value="HATPase_C_sf"/>
</dbReference>
<dbReference type="InterPro" id="IPR011712">
    <property type="entry name" value="Sig_transdc_His_kin_sub3_dim/P"/>
</dbReference>
<evidence type="ECO:0000256" key="2">
    <source>
        <dbReference type="ARBA" id="ARBA00022777"/>
    </source>
</evidence>
<keyword evidence="2 7" id="KW-0418">Kinase</keyword>
<feature type="transmembrane region" description="Helical" evidence="4">
    <location>
        <begin position="7"/>
        <end position="29"/>
    </location>
</feature>
<keyword evidence="8" id="KW-1185">Reference proteome</keyword>
<dbReference type="PANTHER" id="PTHR24421:SF59">
    <property type="entry name" value="OXYGEN SENSOR HISTIDINE KINASE NREB"/>
    <property type="match status" value="1"/>
</dbReference>
<feature type="domain" description="Signal transduction histidine kinase subgroup 3 dimerisation and phosphoacceptor" evidence="6">
    <location>
        <begin position="190"/>
        <end position="252"/>
    </location>
</feature>
<evidence type="ECO:0000256" key="4">
    <source>
        <dbReference type="SAM" id="Phobius"/>
    </source>
</evidence>
<accession>A0ABS4ZEU4</accession>
<dbReference type="Pfam" id="PF07730">
    <property type="entry name" value="HisKA_3"/>
    <property type="match status" value="1"/>
</dbReference>
<dbReference type="Pfam" id="PF02518">
    <property type="entry name" value="HATPase_c"/>
    <property type="match status" value="1"/>
</dbReference>
<keyword evidence="4" id="KW-1133">Transmembrane helix</keyword>
<keyword evidence="3" id="KW-0902">Two-component regulatory system</keyword>
<name>A0ABS4ZEU4_9MICO</name>
<feature type="transmembrane region" description="Helical" evidence="4">
    <location>
        <begin position="41"/>
        <end position="60"/>
    </location>
</feature>
<dbReference type="Gene3D" id="1.20.5.1930">
    <property type="match status" value="1"/>
</dbReference>
<dbReference type="Gene3D" id="3.30.565.10">
    <property type="entry name" value="Histidine kinase-like ATPase, C-terminal domain"/>
    <property type="match status" value="1"/>
</dbReference>
<dbReference type="CDD" id="cd16917">
    <property type="entry name" value="HATPase_UhpB-NarQ-NarX-like"/>
    <property type="match status" value="1"/>
</dbReference>
<keyword evidence="1" id="KW-0808">Transferase</keyword>
<feature type="domain" description="Histidine kinase/HSP90-like ATPase" evidence="5">
    <location>
        <begin position="288"/>
        <end position="373"/>
    </location>
</feature>